<dbReference type="AlphaFoldDB" id="A0AAW9FGM3"/>
<name>A0AAW9FGM3_9HYPH</name>
<reference evidence="1" key="1">
    <citation type="journal article" date="2023" name="Phytobiomes J">
        <title>Deciphering the key players within the bacterial microbiota associated with aerial crown gall tumors on rhododendron: Insights into the gallobiome.</title>
        <authorList>
            <person name="Kuzmanovic N."/>
            <person name="Nesme J."/>
            <person name="Wolf J."/>
            <person name="Neumann-Schaal M."/>
            <person name="Petersen J."/>
            <person name="Fernandez-Gnecco G."/>
            <person name="Sproeer C."/>
            <person name="Bunk B."/>
            <person name="Overmann J."/>
            <person name="Sorensen S.J."/>
            <person name="Idczak E."/>
            <person name="Smalla K."/>
        </authorList>
    </citation>
    <scope>NUCLEOTIDE SEQUENCE</scope>
    <source>
        <strain evidence="1">Rho-11.1</strain>
    </source>
</reference>
<accession>A0AAW9FGM3</accession>
<gene>
    <name evidence="1" type="ORF">RMR22_10860</name>
</gene>
<dbReference type="RefSeq" id="WP_077102648.1">
    <property type="nucleotide sequence ID" value="NZ_CP192782.1"/>
</dbReference>
<sequence length="141" mass="15339">MAARTWNAHTGPNASSDFIDSAERIRRLRRLSGIARLMDTAIGIPGTRIRFGADSIMGLVPLVGDGAGALVGLYIVNEARRLGVPRDKLARMVGNIGMDAVVGSVPLVGDLFDVYFKSHRRNVNMIIDHFGIDQDALKRKP</sequence>
<dbReference type="Pfam" id="PF13430">
    <property type="entry name" value="DUF4112"/>
    <property type="match status" value="1"/>
</dbReference>
<dbReference type="EMBL" id="JAVRAF010000002">
    <property type="protein sequence ID" value="MDX8302752.1"/>
    <property type="molecule type" value="Genomic_DNA"/>
</dbReference>
<dbReference type="InterPro" id="IPR025187">
    <property type="entry name" value="DUF4112"/>
</dbReference>
<proteinExistence type="predicted"/>
<dbReference type="PANTHER" id="PTHR35519">
    <property type="entry name" value="MEMBRANE PROTEINS"/>
    <property type="match status" value="1"/>
</dbReference>
<dbReference type="PANTHER" id="PTHR35519:SF2">
    <property type="entry name" value="PH DOMAIN PROTEIN"/>
    <property type="match status" value="1"/>
</dbReference>
<protein>
    <submittedName>
        <fullName evidence="1">DUF4112 domain-containing protein</fullName>
    </submittedName>
</protein>
<evidence type="ECO:0000313" key="1">
    <source>
        <dbReference type="EMBL" id="MDX8302752.1"/>
    </source>
</evidence>
<organism evidence="1">
    <name type="scientific">Agrobacterium rosae</name>
    <dbReference type="NCBI Taxonomy" id="1972867"/>
    <lineage>
        <taxon>Bacteria</taxon>
        <taxon>Pseudomonadati</taxon>
        <taxon>Pseudomonadota</taxon>
        <taxon>Alphaproteobacteria</taxon>
        <taxon>Hyphomicrobiales</taxon>
        <taxon>Rhizobiaceae</taxon>
        <taxon>Rhizobium/Agrobacterium group</taxon>
        <taxon>Agrobacterium</taxon>
    </lineage>
</organism>
<comment type="caution">
    <text evidence="1">The sequence shown here is derived from an EMBL/GenBank/DDBJ whole genome shotgun (WGS) entry which is preliminary data.</text>
</comment>